<sequence length="190" mass="20802">MTVLQRGLTSGDVADTYLSRYHSSLSFGGSSRMDFDLGNYAPLIRFATFVPEGGPIPQDAIIESATLSVHKGAYDNVIALHAMKINWVESEATWNQAQDGVNWTVAGARGAGSDYEAEPDAQVSSPWNSGWVSFDVTARLQAVATGLPNYGWRMLQLSGNGNRKELRSSEYITDASLRPKLKITWRIAED</sequence>
<evidence type="ECO:0000313" key="1">
    <source>
        <dbReference type="EMBL" id="QIB67528.1"/>
    </source>
</evidence>
<name>A0A6C0U6F0_9GAMM</name>
<keyword evidence="2" id="KW-1185">Reference proteome</keyword>
<reference evidence="1 2" key="1">
    <citation type="submission" date="2020-02" db="EMBL/GenBank/DDBJ databases">
        <title>Genome sequencing for Kineobactrum sp. M2.</title>
        <authorList>
            <person name="Park S.-J."/>
        </authorList>
    </citation>
    <scope>NUCLEOTIDE SEQUENCE [LARGE SCALE GENOMIC DNA]</scope>
    <source>
        <strain evidence="1 2">M2</strain>
    </source>
</reference>
<protein>
    <submittedName>
        <fullName evidence="1">DNRLRE domain-containing protein</fullName>
    </submittedName>
</protein>
<dbReference type="NCBIfam" id="NF033679">
    <property type="entry name" value="DNRLRE_dom"/>
    <property type="match status" value="1"/>
</dbReference>
<proteinExistence type="predicted"/>
<evidence type="ECO:0000313" key="2">
    <source>
        <dbReference type="Proteomes" id="UP000477680"/>
    </source>
</evidence>
<dbReference type="KEGG" id="kim:G3T16_04075"/>
<organism evidence="1 2">
    <name type="scientific">Kineobactrum salinum</name>
    <dbReference type="NCBI Taxonomy" id="2708301"/>
    <lineage>
        <taxon>Bacteria</taxon>
        <taxon>Pseudomonadati</taxon>
        <taxon>Pseudomonadota</taxon>
        <taxon>Gammaproteobacteria</taxon>
        <taxon>Cellvibrionales</taxon>
        <taxon>Halieaceae</taxon>
        <taxon>Kineobactrum</taxon>
    </lineage>
</organism>
<dbReference type="Proteomes" id="UP000477680">
    <property type="component" value="Chromosome"/>
</dbReference>
<accession>A0A6C0U6F0</accession>
<dbReference type="AlphaFoldDB" id="A0A6C0U6F0"/>
<gene>
    <name evidence="1" type="ORF">G3T16_04075</name>
</gene>
<dbReference type="EMBL" id="CP048711">
    <property type="protein sequence ID" value="QIB67528.1"/>
    <property type="molecule type" value="Genomic_DNA"/>
</dbReference>